<dbReference type="InterPro" id="IPR010982">
    <property type="entry name" value="Lambda_DNA-bd_dom_sf"/>
</dbReference>
<feature type="domain" description="HTH cro/C1-type" evidence="5">
    <location>
        <begin position="26"/>
        <end position="57"/>
    </location>
</feature>
<dbReference type="EMBL" id="RXIR01000030">
    <property type="protein sequence ID" value="TVS26416.1"/>
    <property type="molecule type" value="Genomic_DNA"/>
</dbReference>
<comment type="caution">
    <text evidence="6">The sequence shown here is derived from an EMBL/GenBank/DDBJ whole genome shotgun (WGS) entry which is preliminary data.</text>
</comment>
<feature type="domain" description="HTH lacI-type" evidence="4">
    <location>
        <begin position="25"/>
        <end position="79"/>
    </location>
</feature>
<dbReference type="Gene3D" id="1.10.260.40">
    <property type="entry name" value="lambda repressor-like DNA-binding domains"/>
    <property type="match status" value="1"/>
</dbReference>
<dbReference type="Gene3D" id="3.40.50.2300">
    <property type="match status" value="2"/>
</dbReference>
<dbReference type="InterPro" id="IPR001387">
    <property type="entry name" value="Cro/C1-type_HTH"/>
</dbReference>
<reference evidence="6 7" key="1">
    <citation type="submission" date="2018-12" db="EMBL/GenBank/DDBJ databases">
        <title>Corynebacterium sanguinis sp. nov., a clinically-associated and environmental corynebacterium.</title>
        <authorList>
            <person name="Gonzales-Siles L."/>
            <person name="Jaen-Luchoro D."/>
            <person name="Cardew S."/>
            <person name="Inganas E."/>
            <person name="Ohlen M."/>
            <person name="Jensie-Markopolous S."/>
            <person name="Pinyeiro-Iglesias B."/>
            <person name="Molin K."/>
            <person name="Skovbjerg S."/>
            <person name="Svensson-Stadler L."/>
            <person name="Funke G."/>
            <person name="Moore E.R.B."/>
        </authorList>
    </citation>
    <scope>NUCLEOTIDE SEQUENCE [LARGE SCALE GENOMIC DNA]</scope>
    <source>
        <strain evidence="6 7">58734</strain>
    </source>
</reference>
<proteinExistence type="predicted"/>
<protein>
    <submittedName>
        <fullName evidence="6">LacI family transcriptional regulator</fullName>
    </submittedName>
</protein>
<name>A0A6C1TUM6_9CORY</name>
<evidence type="ECO:0000313" key="7">
    <source>
        <dbReference type="Proteomes" id="UP000336646"/>
    </source>
</evidence>
<evidence type="ECO:0000259" key="5">
    <source>
        <dbReference type="PROSITE" id="PS50943"/>
    </source>
</evidence>
<evidence type="ECO:0000256" key="1">
    <source>
        <dbReference type="ARBA" id="ARBA00023015"/>
    </source>
</evidence>
<dbReference type="PANTHER" id="PTHR30146">
    <property type="entry name" value="LACI-RELATED TRANSCRIPTIONAL REPRESSOR"/>
    <property type="match status" value="1"/>
</dbReference>
<dbReference type="PROSITE" id="PS50943">
    <property type="entry name" value="HTH_CROC1"/>
    <property type="match status" value="1"/>
</dbReference>
<dbReference type="PROSITE" id="PS50932">
    <property type="entry name" value="HTH_LACI_2"/>
    <property type="match status" value="1"/>
</dbReference>
<dbReference type="PROSITE" id="PS00356">
    <property type="entry name" value="HTH_LACI_1"/>
    <property type="match status" value="1"/>
</dbReference>
<dbReference type="Pfam" id="PF00356">
    <property type="entry name" value="LacI"/>
    <property type="match status" value="1"/>
</dbReference>
<dbReference type="SMART" id="SM00354">
    <property type="entry name" value="HTH_LACI"/>
    <property type="match status" value="1"/>
</dbReference>
<dbReference type="SUPFAM" id="SSF47413">
    <property type="entry name" value="lambda repressor-like DNA-binding domains"/>
    <property type="match status" value="1"/>
</dbReference>
<accession>A0A6C1TUM6</accession>
<dbReference type="CDD" id="cd01392">
    <property type="entry name" value="HTH_LacI"/>
    <property type="match status" value="1"/>
</dbReference>
<dbReference type="CDD" id="cd06267">
    <property type="entry name" value="PBP1_LacI_sugar_binding-like"/>
    <property type="match status" value="1"/>
</dbReference>
<dbReference type="Pfam" id="PF13377">
    <property type="entry name" value="Peripla_BP_3"/>
    <property type="match status" value="1"/>
</dbReference>
<dbReference type="InterPro" id="IPR000843">
    <property type="entry name" value="HTH_LacI"/>
</dbReference>
<dbReference type="SUPFAM" id="SSF53822">
    <property type="entry name" value="Periplasmic binding protein-like I"/>
    <property type="match status" value="1"/>
</dbReference>
<dbReference type="Proteomes" id="UP000336646">
    <property type="component" value="Unassembled WGS sequence"/>
</dbReference>
<dbReference type="AlphaFoldDB" id="A0A6C1TUM6"/>
<dbReference type="GO" id="GO:0003700">
    <property type="term" value="F:DNA-binding transcription factor activity"/>
    <property type="evidence" value="ECO:0007669"/>
    <property type="project" value="TreeGrafter"/>
</dbReference>
<dbReference type="GO" id="GO:0000976">
    <property type="term" value="F:transcription cis-regulatory region binding"/>
    <property type="evidence" value="ECO:0007669"/>
    <property type="project" value="TreeGrafter"/>
</dbReference>
<evidence type="ECO:0000256" key="2">
    <source>
        <dbReference type="ARBA" id="ARBA00023125"/>
    </source>
</evidence>
<sequence length="358" mass="38524">MSANSDSPLEWAKPVPKKPLTPYRVTMDDVARVAGVSRATVSRVMTGNSSVSAETIEVVNRAIEELGYVPNPAARSLAGRRNESPTVGLLLRDPMNSVYGYLFVEMQRQADEHGFSIVASAPTVRGSNVDEMAALNRLVQLGVDGVFLATGSIKPSDVETLLDKVPMISVGRPELHDEITAVGYDEDKNGELIAAKILEHGHTRVGIELVSEHISVPENRRGQAILRSLRAAGVSVELVRVNPHDAHMANTNQMLRLVRERSISCVAFPTDRRAVRFMQAAQIAGVSVPQDVSVTGLDGISTDASSVSLATIRIPLEVVASRAARIMGSRIENPRQPVTHEVFAGTFVRGDSLAGPTL</sequence>
<organism evidence="6 7">
    <name type="scientific">Corynebacterium sanguinis</name>
    <dbReference type="NCBI Taxonomy" id="2594913"/>
    <lineage>
        <taxon>Bacteria</taxon>
        <taxon>Bacillati</taxon>
        <taxon>Actinomycetota</taxon>
        <taxon>Actinomycetes</taxon>
        <taxon>Mycobacteriales</taxon>
        <taxon>Corynebacteriaceae</taxon>
        <taxon>Corynebacterium</taxon>
    </lineage>
</organism>
<evidence type="ECO:0000259" key="4">
    <source>
        <dbReference type="PROSITE" id="PS50932"/>
    </source>
</evidence>
<dbReference type="OrthoDB" id="9816215at2"/>
<dbReference type="PANTHER" id="PTHR30146:SF153">
    <property type="entry name" value="LACTOSE OPERON REPRESSOR"/>
    <property type="match status" value="1"/>
</dbReference>
<evidence type="ECO:0000256" key="3">
    <source>
        <dbReference type="ARBA" id="ARBA00023163"/>
    </source>
</evidence>
<evidence type="ECO:0000313" key="6">
    <source>
        <dbReference type="EMBL" id="TVS26416.1"/>
    </source>
</evidence>
<keyword evidence="1" id="KW-0805">Transcription regulation</keyword>
<dbReference type="InterPro" id="IPR046335">
    <property type="entry name" value="LacI/GalR-like_sensor"/>
</dbReference>
<keyword evidence="3" id="KW-0804">Transcription</keyword>
<keyword evidence="2" id="KW-0238">DNA-binding</keyword>
<gene>
    <name evidence="6" type="ORF">EKI59_10580</name>
</gene>
<dbReference type="InterPro" id="IPR028082">
    <property type="entry name" value="Peripla_BP_I"/>
</dbReference>